<dbReference type="VEuPathDB" id="TriTrypDB:TcIL3000.11.9590"/>
<dbReference type="InterPro" id="IPR029063">
    <property type="entry name" value="SAM-dependent_MTases_sf"/>
</dbReference>
<dbReference type="Gene3D" id="3.40.50.150">
    <property type="entry name" value="Vaccinia Virus protein VP39"/>
    <property type="match status" value="1"/>
</dbReference>
<accession>G0V1H1</accession>
<evidence type="ECO:0000313" key="1">
    <source>
        <dbReference type="EMBL" id="CCC95492.1"/>
    </source>
</evidence>
<dbReference type="SUPFAM" id="SSF53335">
    <property type="entry name" value="S-adenosyl-L-methionine-dependent methyltransferases"/>
    <property type="match status" value="1"/>
</dbReference>
<dbReference type="EMBL" id="HE575324">
    <property type="protein sequence ID" value="CCC95492.1"/>
    <property type="molecule type" value="Genomic_DNA"/>
</dbReference>
<proteinExistence type="predicted"/>
<name>G0V1H1_TRYCI</name>
<sequence>MVLLGAEPNHTACHRIHRPQALVHAVEKYVPLELTKHISGMTVYAQLRNGDRCVTGRGSITNGADGSGDVCGNGLNSGLGAIVTKRSRGMLDAGKRDVCVESCVSCVVSSMACDVLKDYYVMWVESSLVLRLQEPLPGKASARSQLHEHNDVATDGSLVSPSGRLKQDCGKKHVVKLLSLHIVHGMAHKDPANYGFVLQSVCQPNNPHQLECYPSHMIRFGLLMHFLWQCPDEAFTAPKVAHREKDAGKSLKSPKSGGIAAPNSAACSFDGGNSHGMMLHLFPSTEVKRSITQTKARAAGPAILIFGLGANVIGNWLDFAFPPDVSIDVVDVEPAVLRTCQQNGQVPPCEEILSASGAPTGVWRVAHDHPRYPHYRFIVGDARDVLLESNGTSGNEKEAPNGINRFYDVIFLDCYDPEKESMLHDAGLLNLCRGRLVDGGALVVNAHIIPRRESYMEQFLNSHFASVQLLPLISCDQCVAVCLNGQQKCAEIPAEEHQKKMATRFGARSARRAAAYIHNIFQSSDGRYIHRPTTCYLDALWLKQARSLPNELCIAHVWDYHE</sequence>
<dbReference type="PANTHER" id="PTHR39963">
    <property type="entry name" value="SLL0983 PROTEIN"/>
    <property type="match status" value="1"/>
</dbReference>
<reference evidence="1" key="1">
    <citation type="journal article" date="2012" name="Proc. Natl. Acad. Sci. U.S.A.">
        <title>Antigenic diversity is generated by distinct evolutionary mechanisms in African trypanosome species.</title>
        <authorList>
            <person name="Jackson A.P."/>
            <person name="Berry A."/>
            <person name="Aslett M."/>
            <person name="Allison H.C."/>
            <person name="Burton P."/>
            <person name="Vavrova-Anderson J."/>
            <person name="Brown R."/>
            <person name="Browne H."/>
            <person name="Corton N."/>
            <person name="Hauser H."/>
            <person name="Gamble J."/>
            <person name="Gilderthorp R."/>
            <person name="Marcello L."/>
            <person name="McQuillan J."/>
            <person name="Otto T.D."/>
            <person name="Quail M.A."/>
            <person name="Sanders M.J."/>
            <person name="van Tonder A."/>
            <person name="Ginger M.L."/>
            <person name="Field M.C."/>
            <person name="Barry J.D."/>
            <person name="Hertz-Fowler C."/>
            <person name="Berriman M."/>
        </authorList>
    </citation>
    <scope>NUCLEOTIDE SEQUENCE</scope>
    <source>
        <strain evidence="1">IL3000</strain>
    </source>
</reference>
<dbReference type="AlphaFoldDB" id="G0V1H1"/>
<organism evidence="1">
    <name type="scientific">Trypanosoma congolense (strain IL3000)</name>
    <dbReference type="NCBI Taxonomy" id="1068625"/>
    <lineage>
        <taxon>Eukaryota</taxon>
        <taxon>Discoba</taxon>
        <taxon>Euglenozoa</taxon>
        <taxon>Kinetoplastea</taxon>
        <taxon>Metakinetoplastina</taxon>
        <taxon>Trypanosomatida</taxon>
        <taxon>Trypanosomatidae</taxon>
        <taxon>Trypanosoma</taxon>
        <taxon>Nannomonas</taxon>
    </lineage>
</organism>
<gene>
    <name evidence="1" type="ORF">TCIL3000_11_9590</name>
</gene>
<protein>
    <submittedName>
        <fullName evidence="1">Uncharacterized protein TCIL3000_11_9590</fullName>
    </submittedName>
</protein>
<dbReference type="PANTHER" id="PTHR39963:SF1">
    <property type="entry name" value="MNMC-LIKE METHYLTRANSFERASE DOMAIN-CONTAINING PROTEIN"/>
    <property type="match status" value="1"/>
</dbReference>